<accession>A0A1T4X9D8</accession>
<dbReference type="STRING" id="48467.SAMN02745166_01193"/>
<sequence>MDVHCSACGEPWDSWHLFQDAIYETMLPEDEAHGWGRLPQSERLSPHYRAAFKEASYEFGKTVMHLIRCPACPADAQPNADRTAIKHAVEELLGDDLDAIAATFNDHNL</sequence>
<proteinExistence type="predicted"/>
<dbReference type="Proteomes" id="UP000190774">
    <property type="component" value="Unassembled WGS sequence"/>
</dbReference>
<organism evidence="1 2">
    <name type="scientific">Prosthecobacter debontii</name>
    <dbReference type="NCBI Taxonomy" id="48467"/>
    <lineage>
        <taxon>Bacteria</taxon>
        <taxon>Pseudomonadati</taxon>
        <taxon>Verrucomicrobiota</taxon>
        <taxon>Verrucomicrobiia</taxon>
        <taxon>Verrucomicrobiales</taxon>
        <taxon>Verrucomicrobiaceae</taxon>
        <taxon>Prosthecobacter</taxon>
    </lineage>
</organism>
<protein>
    <submittedName>
        <fullName evidence="1">Uncharacterized protein</fullName>
    </submittedName>
</protein>
<dbReference type="AlphaFoldDB" id="A0A1T4X9D8"/>
<dbReference type="RefSeq" id="WP_078812394.1">
    <property type="nucleotide sequence ID" value="NZ_FUYE01000003.1"/>
</dbReference>
<evidence type="ECO:0000313" key="2">
    <source>
        <dbReference type="Proteomes" id="UP000190774"/>
    </source>
</evidence>
<name>A0A1T4X9D8_9BACT</name>
<dbReference type="EMBL" id="FUYE01000003">
    <property type="protein sequence ID" value="SKA85718.1"/>
    <property type="molecule type" value="Genomic_DNA"/>
</dbReference>
<gene>
    <name evidence="1" type="ORF">SAMN02745166_01193</name>
</gene>
<reference evidence="2" key="1">
    <citation type="submission" date="2017-02" db="EMBL/GenBank/DDBJ databases">
        <authorList>
            <person name="Varghese N."/>
            <person name="Submissions S."/>
        </authorList>
    </citation>
    <scope>NUCLEOTIDE SEQUENCE [LARGE SCALE GENOMIC DNA]</scope>
    <source>
        <strain evidence="2">ATCC 700200</strain>
    </source>
</reference>
<evidence type="ECO:0000313" key="1">
    <source>
        <dbReference type="EMBL" id="SKA85718.1"/>
    </source>
</evidence>
<keyword evidence="2" id="KW-1185">Reference proteome</keyword>